<evidence type="ECO:0000313" key="1">
    <source>
        <dbReference type="EMBL" id="MBD5778642.1"/>
    </source>
</evidence>
<comment type="caution">
    <text evidence="1">The sequence shown here is derived from an EMBL/GenBank/DDBJ whole genome shotgun (WGS) entry which is preliminary data.</text>
</comment>
<dbReference type="RefSeq" id="WP_191615773.1">
    <property type="nucleotide sequence ID" value="NZ_JACYFG010000006.1"/>
</dbReference>
<reference evidence="1" key="1">
    <citation type="submission" date="2020-09" db="EMBL/GenBank/DDBJ databases">
        <title>Pelagicoccus enzymogenes sp. nov. with an EPS production, isolated from marine sediment.</title>
        <authorList>
            <person name="Feng X."/>
        </authorList>
    </citation>
    <scope>NUCLEOTIDE SEQUENCE</scope>
    <source>
        <strain evidence="1">NFK12</strain>
    </source>
</reference>
<organism evidence="1 2">
    <name type="scientific">Pelagicoccus enzymogenes</name>
    <dbReference type="NCBI Taxonomy" id="2773457"/>
    <lineage>
        <taxon>Bacteria</taxon>
        <taxon>Pseudomonadati</taxon>
        <taxon>Verrucomicrobiota</taxon>
        <taxon>Opitutia</taxon>
        <taxon>Puniceicoccales</taxon>
        <taxon>Pelagicoccaceae</taxon>
        <taxon>Pelagicoccus</taxon>
    </lineage>
</organism>
<dbReference type="Proteomes" id="UP000622317">
    <property type="component" value="Unassembled WGS sequence"/>
</dbReference>
<sequence length="67" mass="7437">MQPSFKTTQKHKKFLGVRFASCNCYGRLYLNDDGGAYVGRCPKCYTSFAVRVGAGGTNSRMFVANCR</sequence>
<name>A0A927F5N7_9BACT</name>
<accession>A0A927F5N7</accession>
<dbReference type="AlphaFoldDB" id="A0A927F5N7"/>
<proteinExistence type="predicted"/>
<gene>
    <name evidence="1" type="ORF">IEN85_04010</name>
</gene>
<keyword evidence="2" id="KW-1185">Reference proteome</keyword>
<evidence type="ECO:0000313" key="2">
    <source>
        <dbReference type="Proteomes" id="UP000622317"/>
    </source>
</evidence>
<protein>
    <submittedName>
        <fullName evidence="1">Uncharacterized protein</fullName>
    </submittedName>
</protein>
<dbReference type="EMBL" id="JACYFG010000006">
    <property type="protein sequence ID" value="MBD5778642.1"/>
    <property type="molecule type" value="Genomic_DNA"/>
</dbReference>